<feature type="coiled-coil region" evidence="1">
    <location>
        <begin position="132"/>
        <end position="174"/>
    </location>
</feature>
<evidence type="ECO:0000313" key="5">
    <source>
        <dbReference type="EMBL" id="EJZ58462.1"/>
    </source>
</evidence>
<feature type="region of interest" description="Disordered" evidence="2">
    <location>
        <begin position="791"/>
        <end position="818"/>
    </location>
</feature>
<reference evidence="5 6" key="1">
    <citation type="submission" date="2012-08" db="EMBL/GenBank/DDBJ databases">
        <title>The genome of cave-isolated P. fluorescens strain R124 demonstrates phenotypic adaptation to the mineral environment.</title>
        <authorList>
            <person name="Barton M.D."/>
            <person name="Petronio M."/>
            <person name="Giarrizzo J.G."/>
            <person name="Bowling B.V."/>
            <person name="Barton H.A."/>
        </authorList>
    </citation>
    <scope>NUCLEOTIDE SEQUENCE [LARGE SCALE GENOMIC DNA]</scope>
    <source>
        <strain evidence="5 6">R124</strain>
    </source>
</reference>
<dbReference type="Pfam" id="PF09718">
    <property type="entry name" value="Tape_meas_lam_C"/>
    <property type="match status" value="1"/>
</dbReference>
<dbReference type="RefSeq" id="WP_003225224.1">
    <property type="nucleotide sequence ID" value="NZ_CM001561.1"/>
</dbReference>
<evidence type="ECO:0000256" key="1">
    <source>
        <dbReference type="SAM" id="Coils"/>
    </source>
</evidence>
<sequence>MSTTFASLGIEVNSSSASKAADDLDKLVDSAVDAEKAIDDLGKSGEGLANTGKKISQAENEAAQGIDKAKGAKERQVDASRKAGASAASEIAIISLLDKAMSGNIGSMEQLIQAEGLLERARKGGLVTIEQQEAYQDRLGKAYERIEKAEAKEMAQKQRLIDAENRQIEALKRTVNGIDPVTAKLAKLEAQEKALNDLYKAGQIDATRYGEALAKIGKDRDGLTATETAFDKLKLGTRQAQENVMQLTNALQSGDWGSGARAIAQLGAGAGASAVGFLAMAAPIALAAAAIGGLVYAYYKGAAEQDEFNKSIVSTGNFAGTTAGQLADMARQVSSTVGTTGAAADVLAALAGTGKLASGSFSEIAEAALEMEKATGKSVDATVAEFVKIADDPVAAAKTLNDQYHFLTASVYSQIVALKEQGNEIGATKLLTDTYADTVKTRATEITNNLGYVERAWKGITEEAKKSLDALNNVGRQASTAQRITELSQKVAYAQSAVNADPSDTDAAAKLKSSKQELYQLQLLSFVEDQRAKTEGDRRKAEDDAIEAGKSLHSSYLAGLDKEQKKKLEIAELDRNRAKALGGNNVDADRINREYAVSLQAINDKFKEPKKAGSAVDLTDFNDAKNQLTTILAEYSNAQKQLDAAQKAGLISQAEYVQKRDGLIGNERDEVTAAYEAEIAALEAVKSKSSTTAAQSIQLDQKIADARTAMVKAQKDADSQQQVLATAEQGRLDKQTYAISQYVAALGQQQKALALAGQRAVNGVGQGDRQNALSNELNSQQDRFAQQSLELANQKSDPSRNMSEEEFSRKSQALADANKAATDQIRQNYADVEKAQGDWTKGATSAWANYLDSASNIAGQTKTLFGNAFSSMEDSIVNFAITGKLSFADFTKSILADMARIATRQASSALLGSLVGAATSYFTGGSGATGAATSGATQAGANSFASQFDASAGSVSFAGFRAAGGPVSPNSLYEVNELGPELYNEGGRSFLMTGANGGSVTPLTASGGPALAAMSGGGGNTYNFPVAVSVQTSGSDGAGVSQETTNQLGKSIQQAAKTEAETAIARALQPGGSIWRLTNGRA</sequence>
<dbReference type="InterPro" id="IPR009628">
    <property type="entry name" value="Phage_tape_measure_N"/>
</dbReference>
<dbReference type="Pfam" id="PF06791">
    <property type="entry name" value="TMP_2"/>
    <property type="match status" value="1"/>
</dbReference>
<dbReference type="NCBIfam" id="TIGR01541">
    <property type="entry name" value="tape_meas_lam_C"/>
    <property type="match status" value="1"/>
</dbReference>
<feature type="compositionally biased region" description="Basic and acidic residues" evidence="2">
    <location>
        <begin position="67"/>
        <end position="81"/>
    </location>
</feature>
<feature type="coiled-coil region" evidence="1">
    <location>
        <begin position="621"/>
        <end position="648"/>
    </location>
</feature>
<feature type="region of interest" description="Disordered" evidence="2">
    <location>
        <begin position="42"/>
        <end position="81"/>
    </location>
</feature>
<evidence type="ECO:0000259" key="3">
    <source>
        <dbReference type="Pfam" id="PF06791"/>
    </source>
</evidence>
<feature type="domain" description="Bacteriophage tail tape measure C-terminal" evidence="4">
    <location>
        <begin position="837"/>
        <end position="911"/>
    </location>
</feature>
<protein>
    <submittedName>
        <fullName evidence="5">Phage tail tape measure protein</fullName>
    </submittedName>
</protein>
<evidence type="ECO:0000313" key="6">
    <source>
        <dbReference type="Proteomes" id="UP000006045"/>
    </source>
</evidence>
<evidence type="ECO:0000259" key="4">
    <source>
        <dbReference type="Pfam" id="PF09718"/>
    </source>
</evidence>
<keyword evidence="1" id="KW-0175">Coiled coil</keyword>
<gene>
    <name evidence="5" type="ORF">I1A_002790</name>
</gene>
<proteinExistence type="predicted"/>
<dbReference type="OrthoDB" id="79849at2"/>
<feature type="compositionally biased region" description="Polar residues" evidence="2">
    <location>
        <begin position="791"/>
        <end position="801"/>
    </location>
</feature>
<feature type="domain" description="Bacteriophage tail tape measure N-terminal" evidence="3">
    <location>
        <begin position="267"/>
        <end position="415"/>
    </location>
</feature>
<dbReference type="EMBL" id="CM001561">
    <property type="protein sequence ID" value="EJZ58462.1"/>
    <property type="molecule type" value="Genomic_DNA"/>
</dbReference>
<evidence type="ECO:0000256" key="2">
    <source>
        <dbReference type="SAM" id="MobiDB-lite"/>
    </source>
</evidence>
<dbReference type="Proteomes" id="UP000006045">
    <property type="component" value="Chromosome"/>
</dbReference>
<dbReference type="InterPro" id="IPR006431">
    <property type="entry name" value="Phage_tape_meas_C"/>
</dbReference>
<dbReference type="AlphaFoldDB" id="A0A7U9CTU2"/>
<accession>A0A7U9CTU2</accession>
<name>A0A7U9CTU2_PSEFL</name>
<organism evidence="5 6">
    <name type="scientific">Pseudomonas fluorescens R124</name>
    <dbReference type="NCBI Taxonomy" id="743713"/>
    <lineage>
        <taxon>Bacteria</taxon>
        <taxon>Pseudomonadati</taxon>
        <taxon>Pseudomonadota</taxon>
        <taxon>Gammaproteobacteria</taxon>
        <taxon>Pseudomonadales</taxon>
        <taxon>Pseudomonadaceae</taxon>
        <taxon>Pseudomonas</taxon>
    </lineage>
</organism>